<keyword evidence="2" id="KW-1185">Reference proteome</keyword>
<accession>A0A1M4T462</accession>
<dbReference type="InterPro" id="IPR058060">
    <property type="entry name" value="HYC_CC_PP"/>
</dbReference>
<proteinExistence type="predicted"/>
<name>A0A1M4T462_9BACE</name>
<dbReference type="RefSeq" id="WP_139261177.1">
    <property type="nucleotide sequence ID" value="NZ_FQTV01000001.1"/>
</dbReference>
<dbReference type="OrthoDB" id="1120477at2"/>
<gene>
    <name evidence="1" type="ORF">SAMN05444405_101277</name>
</gene>
<organism evidence="1 2">
    <name type="scientific">Bacteroides luti</name>
    <dbReference type="NCBI Taxonomy" id="1297750"/>
    <lineage>
        <taxon>Bacteria</taxon>
        <taxon>Pseudomonadati</taxon>
        <taxon>Bacteroidota</taxon>
        <taxon>Bacteroidia</taxon>
        <taxon>Bacteroidales</taxon>
        <taxon>Bacteroidaceae</taxon>
        <taxon>Bacteroides</taxon>
    </lineage>
</organism>
<reference evidence="1 2" key="1">
    <citation type="submission" date="2016-11" db="EMBL/GenBank/DDBJ databases">
        <authorList>
            <person name="Jaros S."/>
            <person name="Januszkiewicz K."/>
            <person name="Wedrychowicz H."/>
        </authorList>
    </citation>
    <scope>NUCLEOTIDE SEQUENCE [LARGE SCALE GENOMIC DNA]</scope>
    <source>
        <strain evidence="1 2">DSM 26991</strain>
    </source>
</reference>
<dbReference type="NCBIfam" id="NF047658">
    <property type="entry name" value="HYC_CC_PP"/>
    <property type="match status" value="1"/>
</dbReference>
<dbReference type="EMBL" id="FQTV01000001">
    <property type="protein sequence ID" value="SHE39221.1"/>
    <property type="molecule type" value="Genomic_DNA"/>
</dbReference>
<dbReference type="InterPro" id="IPR058512">
    <property type="entry name" value="DUF8199"/>
</dbReference>
<dbReference type="STRING" id="1297750.SAMN05444405_101277"/>
<dbReference type="AlphaFoldDB" id="A0A1M4T462"/>
<dbReference type="Proteomes" id="UP000184509">
    <property type="component" value="Unassembled WGS sequence"/>
</dbReference>
<evidence type="ECO:0000313" key="1">
    <source>
        <dbReference type="EMBL" id="SHE39221.1"/>
    </source>
</evidence>
<sequence length="134" mass="15011">MLKRLTHIIAVLLLMISTIGVPISSHYCGAKLVSVSISHEVKSCCKGIRKCSGCCKNESHFYKIQNEYTRGEIAQINPDFHLSFLSDLFYLYPNITGLEGNIDSITIQYKPYISHYHEPVFISSGGDRAPPFLA</sequence>
<evidence type="ECO:0000313" key="2">
    <source>
        <dbReference type="Proteomes" id="UP000184509"/>
    </source>
</evidence>
<protein>
    <submittedName>
        <fullName evidence="1">Uncharacterized protein</fullName>
    </submittedName>
</protein>
<dbReference type="Pfam" id="PF26622">
    <property type="entry name" value="DUF8199"/>
    <property type="match status" value="1"/>
</dbReference>